<organism evidence="2 3">
    <name type="scientific">Calditerrivibrio nitroreducens</name>
    <dbReference type="NCBI Taxonomy" id="477976"/>
    <lineage>
        <taxon>Bacteria</taxon>
        <taxon>Pseudomonadati</taxon>
        <taxon>Deferribacterota</taxon>
        <taxon>Deferribacteres</taxon>
        <taxon>Deferribacterales</taxon>
        <taxon>Calditerrivibrionaceae</taxon>
    </lineage>
</organism>
<reference evidence="2 3" key="1">
    <citation type="submission" date="2018-01" db="EMBL/GenBank/DDBJ databases">
        <title>Metagenomic assembled genomes from two thermal pools in the Uzon Caldera, Kamchatka, Russia.</title>
        <authorList>
            <person name="Wilkins L."/>
            <person name="Ettinger C."/>
        </authorList>
    </citation>
    <scope>NUCLEOTIDE SEQUENCE [LARGE SCALE GENOMIC DNA]</scope>
    <source>
        <strain evidence="2">ZAV-05</strain>
    </source>
</reference>
<proteinExistence type="inferred from homology"/>
<evidence type="ECO:0000313" key="3">
    <source>
        <dbReference type="Proteomes" id="UP000242881"/>
    </source>
</evidence>
<dbReference type="Proteomes" id="UP000242881">
    <property type="component" value="Unassembled WGS sequence"/>
</dbReference>
<dbReference type="InterPro" id="IPR029025">
    <property type="entry name" value="T3SS_substrate_exporter_C"/>
</dbReference>
<protein>
    <submittedName>
        <fullName evidence="2">Flagellar biosynthesis protein FlhB</fullName>
    </submittedName>
</protein>
<dbReference type="InterPro" id="IPR006135">
    <property type="entry name" value="T3SS_substrate_exporter"/>
</dbReference>
<dbReference type="Pfam" id="PF01312">
    <property type="entry name" value="Bac_export_2"/>
    <property type="match status" value="1"/>
</dbReference>
<sequence>MDKAKKVTALRYDHEKDSAPKVVAKGRGIIAEKILEKAKEYNVLIKEDPDLLEALYRLDIYQEIPENLYRVVAEILSEVYRINKKLS</sequence>
<dbReference type="GO" id="GO:0005886">
    <property type="term" value="C:plasma membrane"/>
    <property type="evidence" value="ECO:0007669"/>
    <property type="project" value="TreeGrafter"/>
</dbReference>
<dbReference type="PANTHER" id="PTHR30531">
    <property type="entry name" value="FLAGELLAR BIOSYNTHETIC PROTEIN FLHB"/>
    <property type="match status" value="1"/>
</dbReference>
<accession>A0A2J6WPC4</accession>
<name>A0A2J6WPC4_9BACT</name>
<dbReference type="AlphaFoldDB" id="A0A2J6WPC4"/>
<keyword evidence="2" id="KW-0966">Cell projection</keyword>
<dbReference type="Gene3D" id="3.40.1690.10">
    <property type="entry name" value="secretion proteins EscU"/>
    <property type="match status" value="1"/>
</dbReference>
<gene>
    <name evidence="2" type="ORF">C0187_02285</name>
</gene>
<dbReference type="PANTHER" id="PTHR30531:SF12">
    <property type="entry name" value="FLAGELLAR BIOSYNTHETIC PROTEIN FLHB"/>
    <property type="match status" value="1"/>
</dbReference>
<keyword evidence="2" id="KW-0969">Cilium</keyword>
<dbReference type="EMBL" id="PNIN01000027">
    <property type="protein sequence ID" value="PMP72099.1"/>
    <property type="molecule type" value="Genomic_DNA"/>
</dbReference>
<comment type="similarity">
    <text evidence="1">Belongs to the type III secretion exporter family.</text>
</comment>
<dbReference type="GO" id="GO:0009306">
    <property type="term" value="P:protein secretion"/>
    <property type="evidence" value="ECO:0007669"/>
    <property type="project" value="InterPro"/>
</dbReference>
<comment type="caution">
    <text evidence="2">The sequence shown here is derived from an EMBL/GenBank/DDBJ whole genome shotgun (WGS) entry which is preliminary data.</text>
</comment>
<dbReference type="RefSeq" id="WP_424605757.1">
    <property type="nucleotide sequence ID" value="NZ_JBNAVA010000007.1"/>
</dbReference>
<evidence type="ECO:0000313" key="2">
    <source>
        <dbReference type="EMBL" id="PMP72099.1"/>
    </source>
</evidence>
<keyword evidence="2" id="KW-0282">Flagellum</keyword>
<evidence type="ECO:0000256" key="1">
    <source>
        <dbReference type="ARBA" id="ARBA00010690"/>
    </source>
</evidence>
<dbReference type="SUPFAM" id="SSF160544">
    <property type="entry name" value="EscU C-terminal domain-like"/>
    <property type="match status" value="1"/>
</dbReference>